<evidence type="ECO:0000313" key="1">
    <source>
        <dbReference type="EMBL" id="CAG8697219.1"/>
    </source>
</evidence>
<accession>A0ACA9P880</accession>
<organism evidence="1 2">
    <name type="scientific">Racocetra persica</name>
    <dbReference type="NCBI Taxonomy" id="160502"/>
    <lineage>
        <taxon>Eukaryota</taxon>
        <taxon>Fungi</taxon>
        <taxon>Fungi incertae sedis</taxon>
        <taxon>Mucoromycota</taxon>
        <taxon>Glomeromycotina</taxon>
        <taxon>Glomeromycetes</taxon>
        <taxon>Diversisporales</taxon>
        <taxon>Gigasporaceae</taxon>
        <taxon>Racocetra</taxon>
    </lineage>
</organism>
<sequence length="456" mass="53279">MANVKVLYGSIIRRFTIPNDTSWSFFESQIRSLFQMPPKTPISLSYTDEDGDIITLSSDLELQEILSDQTLFGSSVKFVLSTPDELVPNEKNSWVLEESPSQIKEDGLPKFTNDSDVISFSSSDEEDGSEASPINVHESQEQSSNESQQPFMFIESSEFQKNQDYKHATVVDKETEEPTFKPTIVGQQPETISESSSSPVVDEEKSKELPKKEEKQPESDRDQPIDDNNKENESDQPTNNNNKENESGQPIDNDQPNDDNDEENIFWIYHDCPHCDARFNDYNDYNSYCHQSFGTRRHCPAAVTLYNVSKFLFKFLEFVFSLAISLYKFINFLLLISLVMITSTYFFTTYPLLKFLIVVFAFKYFFFHNNNNRERFYRGCRFGRWHRRQPNRRNQCYQRRECDGNINEVVAEKVKLLRDMGFEGENLEELINWYNGNMEFAVETLLQRHQLYSRKL</sequence>
<name>A0ACA9P880_9GLOM</name>
<evidence type="ECO:0000313" key="2">
    <source>
        <dbReference type="Proteomes" id="UP000789920"/>
    </source>
</evidence>
<dbReference type="EMBL" id="CAJVQC010018931">
    <property type="protein sequence ID" value="CAG8697219.1"/>
    <property type="molecule type" value="Genomic_DNA"/>
</dbReference>
<keyword evidence="2" id="KW-1185">Reference proteome</keyword>
<comment type="caution">
    <text evidence="1">The sequence shown here is derived from an EMBL/GenBank/DDBJ whole genome shotgun (WGS) entry which is preliminary data.</text>
</comment>
<gene>
    <name evidence="1" type="ORF">RPERSI_LOCUS9843</name>
</gene>
<reference evidence="1" key="1">
    <citation type="submission" date="2021-06" db="EMBL/GenBank/DDBJ databases">
        <authorList>
            <person name="Kallberg Y."/>
            <person name="Tangrot J."/>
            <person name="Rosling A."/>
        </authorList>
    </citation>
    <scope>NUCLEOTIDE SEQUENCE</scope>
    <source>
        <strain evidence="1">MA461A</strain>
    </source>
</reference>
<protein>
    <submittedName>
        <fullName evidence="1">9161_t:CDS:1</fullName>
    </submittedName>
</protein>
<dbReference type="Proteomes" id="UP000789920">
    <property type="component" value="Unassembled WGS sequence"/>
</dbReference>
<proteinExistence type="predicted"/>